<dbReference type="PANTHER" id="PTHR12385">
    <property type="entry name" value="CHOLINE TRANSPORTER-LIKE (SLC FAMILY 44)"/>
    <property type="match status" value="1"/>
</dbReference>
<evidence type="ECO:0000256" key="5">
    <source>
        <dbReference type="ARBA" id="ARBA00022692"/>
    </source>
</evidence>
<dbReference type="PANTHER" id="PTHR12385:SF4">
    <property type="entry name" value="PROTEIN PNS1"/>
    <property type="match status" value="1"/>
</dbReference>
<evidence type="ECO:0000256" key="2">
    <source>
        <dbReference type="ARBA" id="ARBA00004141"/>
    </source>
</evidence>
<comment type="subcellular location">
    <subcellularLocation>
        <location evidence="8">Cell membrane</location>
        <topology evidence="8">Multi-pass membrane protein</topology>
    </subcellularLocation>
    <subcellularLocation>
        <location evidence="2">Membrane</location>
        <topology evidence="2">Multi-pass membrane protein</topology>
    </subcellularLocation>
</comment>
<comment type="function">
    <text evidence="1 8">Probably involved in transport through the plasma membrane.</text>
</comment>
<dbReference type="OrthoDB" id="44736at2759"/>
<feature type="transmembrane region" description="Helical" evidence="8">
    <location>
        <begin position="260"/>
        <end position="285"/>
    </location>
</feature>
<keyword evidence="6 8" id="KW-1133">Transmembrane helix</keyword>
<comment type="similarity">
    <text evidence="3 8">Belongs to the CTL (choline transporter-like) family.</text>
</comment>
<reference evidence="10 11" key="1">
    <citation type="journal article" date="2019" name="Sci. Rep.">
        <title>Comparative genomics of chytrid fungi reveal insights into the obligate biotrophic and pathogenic lifestyle of Synchytrium endobioticum.</title>
        <authorList>
            <person name="van de Vossenberg B.T.L.H."/>
            <person name="Warris S."/>
            <person name="Nguyen H.D.T."/>
            <person name="van Gent-Pelzer M.P.E."/>
            <person name="Joly D.L."/>
            <person name="van de Geest H.C."/>
            <person name="Bonants P.J.M."/>
            <person name="Smith D.S."/>
            <person name="Levesque C.A."/>
            <person name="van der Lee T.A.J."/>
        </authorList>
    </citation>
    <scope>NUCLEOTIDE SEQUENCE [LARGE SCALE GENOMIC DNA]</scope>
    <source>
        <strain evidence="10 11">CBS 675.73</strain>
    </source>
</reference>
<feature type="transmembrane region" description="Helical" evidence="8">
    <location>
        <begin position="109"/>
        <end position="130"/>
    </location>
</feature>
<protein>
    <recommendedName>
        <fullName evidence="4 8">Protein PNS1</fullName>
    </recommendedName>
</protein>
<evidence type="ECO:0000313" key="10">
    <source>
        <dbReference type="EMBL" id="TPX75850.1"/>
    </source>
</evidence>
<accession>A0A507FJG0</accession>
<evidence type="ECO:0000256" key="1">
    <source>
        <dbReference type="ARBA" id="ARBA00002957"/>
    </source>
</evidence>
<evidence type="ECO:0000256" key="8">
    <source>
        <dbReference type="RuleBase" id="RU368066"/>
    </source>
</evidence>
<gene>
    <name evidence="10" type="ORF">CcCBS67573_g02871</name>
</gene>
<keyword evidence="11" id="KW-1185">Reference proteome</keyword>
<evidence type="ECO:0000313" key="11">
    <source>
        <dbReference type="Proteomes" id="UP000320333"/>
    </source>
</evidence>
<feature type="transmembrane region" description="Helical" evidence="8">
    <location>
        <begin position="218"/>
        <end position="239"/>
    </location>
</feature>
<feature type="transmembrane region" description="Helical" evidence="8">
    <location>
        <begin position="501"/>
        <end position="522"/>
    </location>
</feature>
<evidence type="ECO:0000256" key="9">
    <source>
        <dbReference type="SAM" id="MobiDB-lite"/>
    </source>
</evidence>
<dbReference type="Pfam" id="PF04515">
    <property type="entry name" value="Choline_transpo"/>
    <property type="match status" value="1"/>
</dbReference>
<dbReference type="GO" id="GO:0022857">
    <property type="term" value="F:transmembrane transporter activity"/>
    <property type="evidence" value="ECO:0007669"/>
    <property type="project" value="UniProtKB-UniRule"/>
</dbReference>
<dbReference type="AlphaFoldDB" id="A0A507FJG0"/>
<evidence type="ECO:0000256" key="3">
    <source>
        <dbReference type="ARBA" id="ARBA00007168"/>
    </source>
</evidence>
<dbReference type="EMBL" id="QEAP01000066">
    <property type="protein sequence ID" value="TPX75850.1"/>
    <property type="molecule type" value="Genomic_DNA"/>
</dbReference>
<feature type="region of interest" description="Disordered" evidence="9">
    <location>
        <begin position="1"/>
        <end position="47"/>
    </location>
</feature>
<feature type="transmembrane region" description="Helical" evidence="8">
    <location>
        <begin position="360"/>
        <end position="381"/>
    </location>
</feature>
<dbReference type="Proteomes" id="UP000320333">
    <property type="component" value="Unassembled WGS sequence"/>
</dbReference>
<evidence type="ECO:0000256" key="4">
    <source>
        <dbReference type="ARBA" id="ARBA00015388"/>
    </source>
</evidence>
<dbReference type="InterPro" id="IPR007603">
    <property type="entry name" value="Choline_transptr-like"/>
</dbReference>
<feature type="transmembrane region" description="Helical" evidence="8">
    <location>
        <begin position="463"/>
        <end position="489"/>
    </location>
</feature>
<keyword evidence="7 8" id="KW-0472">Membrane</keyword>
<evidence type="ECO:0000256" key="7">
    <source>
        <dbReference type="ARBA" id="ARBA00023136"/>
    </source>
</evidence>
<keyword evidence="5 8" id="KW-0812">Transmembrane</keyword>
<feature type="compositionally biased region" description="Low complexity" evidence="9">
    <location>
        <begin position="26"/>
        <end position="47"/>
    </location>
</feature>
<organism evidence="10 11">
    <name type="scientific">Chytriomyces confervae</name>
    <dbReference type="NCBI Taxonomy" id="246404"/>
    <lineage>
        <taxon>Eukaryota</taxon>
        <taxon>Fungi</taxon>
        <taxon>Fungi incertae sedis</taxon>
        <taxon>Chytridiomycota</taxon>
        <taxon>Chytridiomycota incertae sedis</taxon>
        <taxon>Chytridiomycetes</taxon>
        <taxon>Chytridiales</taxon>
        <taxon>Chytriomycetaceae</taxon>
        <taxon>Chytriomyces</taxon>
    </lineage>
</organism>
<feature type="compositionally biased region" description="Low complexity" evidence="9">
    <location>
        <begin position="1"/>
        <end position="13"/>
    </location>
</feature>
<dbReference type="GO" id="GO:0005886">
    <property type="term" value="C:plasma membrane"/>
    <property type="evidence" value="ECO:0007669"/>
    <property type="project" value="UniProtKB-SubCell"/>
</dbReference>
<feature type="transmembrane region" description="Helical" evidence="8">
    <location>
        <begin position="165"/>
        <end position="186"/>
    </location>
</feature>
<feature type="transmembrane region" description="Helical" evidence="8">
    <location>
        <begin position="193"/>
        <end position="212"/>
    </location>
</feature>
<feature type="transmembrane region" description="Helical" evidence="8">
    <location>
        <begin position="323"/>
        <end position="340"/>
    </location>
</feature>
<proteinExistence type="inferred from homology"/>
<name>A0A507FJG0_9FUNG</name>
<sequence>MSWQQQQQPQQPQHGYVGSNELLMGNQQHYNQQYNNNNNPQYNQQQQYNNQSPYASNQYQQPQQPYAPQQAFQAPYTANAATNGAPKPYNPVPPPNPPTIVSKPKYNDVWATALFAVFMAGFVGLAVLGVPMTLDSLRDGSSANSKPTNAKNGASYSVGLSAADIGGLVAASVGTGVAFSVLYFFLMLNFPGPLIKFSYFFNVVMMAAFAAYMGYVRSWIACGIFALFAVLLAVSYWGIRSRIPFSQIVLETVCKISGRLNGTLFVALGGMIVSAAFSVVWLATLLGMAEWVSQKNLASGVMYAILVLLVFMNFWFNEVVRNTIHSAVCGTFATYYFMGMQQPNSDTITLPSNHTTAKSLGRALTTSFGSICFGSLLVSLIRTLKFIAQMAKNDSAQDGNILCCIIATCFECILACLADILDYFNKYAYTEIAIYGKSYCEGGKDAWNLFKYKGIDLIINDVLIGYVLGMGSFISAILCAFAGFLFVYLKGGLGTLGNGPGVYAGVCLISAFIGMWLFLVLLEVIDSGTAATFVCLAEDPATIQRQQPRFFESIQQRFPDVNWGMQSIAY</sequence>
<comment type="caution">
    <text evidence="10">The sequence shown here is derived from an EMBL/GenBank/DDBJ whole genome shotgun (WGS) entry which is preliminary data.</text>
</comment>
<evidence type="ECO:0000256" key="6">
    <source>
        <dbReference type="ARBA" id="ARBA00022989"/>
    </source>
</evidence>
<feature type="transmembrane region" description="Helical" evidence="8">
    <location>
        <begin position="297"/>
        <end position="316"/>
    </location>
</feature>